<dbReference type="OrthoDB" id="205166at2759"/>
<organism evidence="4 5">
    <name type="scientific">Fasciolopsis buskii</name>
    <dbReference type="NCBI Taxonomy" id="27845"/>
    <lineage>
        <taxon>Eukaryota</taxon>
        <taxon>Metazoa</taxon>
        <taxon>Spiralia</taxon>
        <taxon>Lophotrochozoa</taxon>
        <taxon>Platyhelminthes</taxon>
        <taxon>Trematoda</taxon>
        <taxon>Digenea</taxon>
        <taxon>Plagiorchiida</taxon>
        <taxon>Echinostomata</taxon>
        <taxon>Echinostomatoidea</taxon>
        <taxon>Fasciolidae</taxon>
        <taxon>Fasciolopsis</taxon>
    </lineage>
</organism>
<feature type="coiled-coil region" evidence="3">
    <location>
        <begin position="79"/>
        <end position="113"/>
    </location>
</feature>
<dbReference type="AlphaFoldDB" id="A0A8E0RVL4"/>
<accession>A0A8E0RVL4</accession>
<name>A0A8E0RVL4_9TREM</name>
<evidence type="ECO:0000256" key="3">
    <source>
        <dbReference type="SAM" id="Coils"/>
    </source>
</evidence>
<evidence type="ECO:0000256" key="1">
    <source>
        <dbReference type="ARBA" id="ARBA00004123"/>
    </source>
</evidence>
<dbReference type="GO" id="GO:0006397">
    <property type="term" value="P:mRNA processing"/>
    <property type="evidence" value="ECO:0007669"/>
    <property type="project" value="InterPro"/>
</dbReference>
<sequence length="123" mass="14088">MSTISDDEIIKRKLLIEGESGNDDRRITLLLKNYLRWIASTDVGSEGSDAFQALIGSVYQCENSMEQAALVLNMNGEQQKQYTELFKDIENQMENARKRIEECKDELGTAKVIRKNRRGMKLV</sequence>
<comment type="subcellular location">
    <subcellularLocation>
        <location evidence="1">Nucleus</location>
    </subcellularLocation>
</comment>
<dbReference type="EMBL" id="LUCM01006167">
    <property type="protein sequence ID" value="KAA0191703.1"/>
    <property type="molecule type" value="Genomic_DNA"/>
</dbReference>
<evidence type="ECO:0000256" key="2">
    <source>
        <dbReference type="ARBA" id="ARBA00023242"/>
    </source>
</evidence>
<gene>
    <name evidence="4" type="ORF">FBUS_02071</name>
</gene>
<keyword evidence="5" id="KW-1185">Reference proteome</keyword>
<dbReference type="InterPro" id="IPR008501">
    <property type="entry name" value="THOC7/Mft1"/>
</dbReference>
<reference evidence="4" key="1">
    <citation type="submission" date="2019-05" db="EMBL/GenBank/DDBJ databases">
        <title>Annotation for the trematode Fasciolopsis buski.</title>
        <authorList>
            <person name="Choi Y.-J."/>
        </authorList>
    </citation>
    <scope>NUCLEOTIDE SEQUENCE</scope>
    <source>
        <strain evidence="4">HT</strain>
        <tissue evidence="4">Whole worm</tissue>
    </source>
</reference>
<proteinExistence type="predicted"/>
<keyword evidence="3" id="KW-0175">Coiled coil</keyword>
<comment type="caution">
    <text evidence="4">The sequence shown here is derived from an EMBL/GenBank/DDBJ whole genome shotgun (WGS) entry which is preliminary data.</text>
</comment>
<dbReference type="GO" id="GO:0000445">
    <property type="term" value="C:THO complex part of transcription export complex"/>
    <property type="evidence" value="ECO:0007669"/>
    <property type="project" value="InterPro"/>
</dbReference>
<keyword evidence="2" id="KW-0539">Nucleus</keyword>
<evidence type="ECO:0000313" key="4">
    <source>
        <dbReference type="EMBL" id="KAA0191703.1"/>
    </source>
</evidence>
<protein>
    <submittedName>
        <fullName evidence="4">THO complex subunit 7 protein</fullName>
    </submittedName>
</protein>
<evidence type="ECO:0000313" key="5">
    <source>
        <dbReference type="Proteomes" id="UP000728185"/>
    </source>
</evidence>
<dbReference type="Pfam" id="PF05615">
    <property type="entry name" value="THOC7"/>
    <property type="match status" value="1"/>
</dbReference>
<dbReference type="Proteomes" id="UP000728185">
    <property type="component" value="Unassembled WGS sequence"/>
</dbReference>